<evidence type="ECO:0000313" key="2">
    <source>
        <dbReference type="EMBL" id="EMS78392.1"/>
    </source>
</evidence>
<reference evidence="2 3" key="1">
    <citation type="journal article" date="2013" name="Genome Announc.">
        <title>Draft Genome Sequence of Desulfotignum phosphitoxidans DSM 13687 Strain FiPS-3.</title>
        <authorList>
            <person name="Poehlein A."/>
            <person name="Daniel R."/>
            <person name="Simeonova D.D."/>
        </authorList>
    </citation>
    <scope>NUCLEOTIDE SEQUENCE [LARGE SCALE GENOMIC DNA]</scope>
    <source>
        <strain evidence="2 3">DSM 13687</strain>
    </source>
</reference>
<dbReference type="PANTHER" id="PTHR37308:SF1">
    <property type="entry name" value="POLYPRENYL-PHOSPHATE TRANSPORTER"/>
    <property type="match status" value="1"/>
</dbReference>
<dbReference type="InterPro" id="IPR007163">
    <property type="entry name" value="VCA0040-like"/>
</dbReference>
<gene>
    <name evidence="2" type="ORF">Dpo_8c00590</name>
</gene>
<feature type="transmembrane region" description="Helical" evidence="1">
    <location>
        <begin position="81"/>
        <end position="102"/>
    </location>
</feature>
<feature type="transmembrane region" description="Helical" evidence="1">
    <location>
        <begin position="339"/>
        <end position="357"/>
    </location>
</feature>
<name>S0G2K3_9BACT</name>
<evidence type="ECO:0000256" key="1">
    <source>
        <dbReference type="SAM" id="Phobius"/>
    </source>
</evidence>
<dbReference type="EMBL" id="APJX01000008">
    <property type="protein sequence ID" value="EMS78392.1"/>
    <property type="molecule type" value="Genomic_DNA"/>
</dbReference>
<feature type="transmembrane region" description="Helical" evidence="1">
    <location>
        <begin position="139"/>
        <end position="157"/>
    </location>
</feature>
<proteinExistence type="predicted"/>
<feature type="transmembrane region" description="Helical" evidence="1">
    <location>
        <begin position="108"/>
        <end position="127"/>
    </location>
</feature>
<feature type="transmembrane region" description="Helical" evidence="1">
    <location>
        <begin position="278"/>
        <end position="298"/>
    </location>
</feature>
<feature type="transmembrane region" description="Helical" evidence="1">
    <location>
        <begin position="250"/>
        <end position="271"/>
    </location>
</feature>
<dbReference type="AlphaFoldDB" id="S0G2K3"/>
<evidence type="ECO:0000313" key="3">
    <source>
        <dbReference type="Proteomes" id="UP000014216"/>
    </source>
</evidence>
<accession>S0G2K3</accession>
<dbReference type="Proteomes" id="UP000014216">
    <property type="component" value="Unassembled WGS sequence"/>
</dbReference>
<keyword evidence="1" id="KW-1133">Transmembrane helix</keyword>
<keyword evidence="1" id="KW-0472">Membrane</keyword>
<comment type="caution">
    <text evidence="2">The sequence shown here is derived from an EMBL/GenBank/DDBJ whole genome shotgun (WGS) entry which is preliminary data.</text>
</comment>
<feature type="transmembrane region" description="Helical" evidence="1">
    <location>
        <begin position="7"/>
        <end position="31"/>
    </location>
</feature>
<sequence length="365" mass="39923">MNNIKDLLMGVCLGAANIIPGVSGGTFLLIFNIYERVFNIINCISRPLLVQAAGLAGRWLRHPLQKHTFGAVTSFCKENDFAFLFKLIAGAIIAIVGLSTVMKHLLTHYFSLTYAFFFGLILVSILIPIRLIPRFKIYLLGFACLGAALTVMVYVQVNPYDRMKHKSDFYQTVYESRIHAQTDRPDNGAAPPALPGAGAEYLYAALCGAVSISAMVLPGISGSLVLILMGAYYDVLSAISALPFFRVEAILYLGCFGLGILVGGLLFARLISFVLKAYYDATMAFLLGLMLGSLWALWPFKQVAVLHTQYVRENSIVTRLEDVVVYTNVNVVPAMDGQVGWAVVLFLAGCGIMYGFVRVQETKAA</sequence>
<dbReference type="PANTHER" id="PTHR37308">
    <property type="entry name" value="INTEGRAL MEMBRANE PROTEIN"/>
    <property type="match status" value="1"/>
</dbReference>
<keyword evidence="1" id="KW-0812">Transmembrane</keyword>
<protein>
    <submittedName>
        <fullName evidence="2">Putative membrane protein, DUF368</fullName>
    </submittedName>
</protein>
<dbReference type="RefSeq" id="WP_006967427.1">
    <property type="nucleotide sequence ID" value="NZ_APJX01000008.1"/>
</dbReference>
<organism evidence="2 3">
    <name type="scientific">Desulfotignum phosphitoxidans DSM 13687</name>
    <dbReference type="NCBI Taxonomy" id="1286635"/>
    <lineage>
        <taxon>Bacteria</taxon>
        <taxon>Pseudomonadati</taxon>
        <taxon>Thermodesulfobacteriota</taxon>
        <taxon>Desulfobacteria</taxon>
        <taxon>Desulfobacterales</taxon>
        <taxon>Desulfobacteraceae</taxon>
        <taxon>Desulfotignum</taxon>
    </lineage>
</organism>
<keyword evidence="3" id="KW-1185">Reference proteome</keyword>
<dbReference type="Pfam" id="PF04018">
    <property type="entry name" value="VCA0040-like"/>
    <property type="match status" value="1"/>
</dbReference>